<evidence type="ECO:0000313" key="1">
    <source>
        <dbReference type="EMBL" id="KXU16823.1"/>
    </source>
</evidence>
<accession>A0ABR5V5Q8</accession>
<feature type="non-terminal residue" evidence="1">
    <location>
        <position position="33"/>
    </location>
</feature>
<name>A0ABR5V5Q8_9CORY</name>
<dbReference type="Proteomes" id="UP000070339">
    <property type="component" value="Unassembled WGS sequence"/>
</dbReference>
<keyword evidence="2" id="KW-1185">Reference proteome</keyword>
<gene>
    <name evidence="1" type="ORF">WM41_2565</name>
</gene>
<organism evidence="1 2">
    <name type="scientific">Corynebacterium simulans</name>
    <dbReference type="NCBI Taxonomy" id="146827"/>
    <lineage>
        <taxon>Bacteria</taxon>
        <taxon>Bacillati</taxon>
        <taxon>Actinomycetota</taxon>
        <taxon>Actinomycetes</taxon>
        <taxon>Mycobacteriales</taxon>
        <taxon>Corynebacteriaceae</taxon>
        <taxon>Corynebacterium</taxon>
    </lineage>
</organism>
<dbReference type="EMBL" id="LTEB01000065">
    <property type="protein sequence ID" value="KXU16823.1"/>
    <property type="molecule type" value="Genomic_DNA"/>
</dbReference>
<proteinExistence type="predicted"/>
<comment type="caution">
    <text evidence="1">The sequence shown here is derived from an EMBL/GenBank/DDBJ whole genome shotgun (WGS) entry which is preliminary data.</text>
</comment>
<evidence type="ECO:0000313" key="2">
    <source>
        <dbReference type="Proteomes" id="UP000070339"/>
    </source>
</evidence>
<sequence>MSLFGFFEYKFGHVCGVEVGVSVEAAACCEGFE</sequence>
<protein>
    <submittedName>
        <fullName evidence="1">Uncharacterized protein</fullName>
    </submittedName>
</protein>
<reference evidence="1 2" key="1">
    <citation type="journal article" date="2016" name="Int. J. Syst. Evol. Microbiol.">
        <title>Resolving the Complexity of Human Skin Metagenomes Using Single-Molecule Sequencing.</title>
        <authorList>
            <consortium name="NISC Comparative Sequencing Program"/>
            <person name="Tsai Y.C."/>
            <person name="Conlan S."/>
            <person name="Deming C."/>
            <person name="Segre J.A."/>
            <person name="Kong H.H."/>
            <person name="Korlach J."/>
            <person name="Oh J."/>
        </authorList>
    </citation>
    <scope>NUCLEOTIDE SEQUENCE [LARGE SCALE GENOMIC DNA]</scope>
    <source>
        <strain evidence="1 2">1B08</strain>
    </source>
</reference>